<keyword evidence="1" id="KW-0812">Transmembrane</keyword>
<feature type="transmembrane region" description="Helical" evidence="1">
    <location>
        <begin position="159"/>
        <end position="180"/>
    </location>
</feature>
<feature type="transmembrane region" description="Helical" evidence="1">
    <location>
        <begin position="21"/>
        <end position="41"/>
    </location>
</feature>
<sequence length="240" mass="26505">MNPKFSLYFAWYYGFRVIGRGPSYVIASITTPLTLLFLVYVLSNGTLVQYAVVGGFVTLVASNGLTSASDAAFLRLQAKIQDLFIATSISSIDYMIGLTLSFLLFTVPGLALYSVLAVLYHLFSPIRILIMIGVLVMLTLSTSAISFIIAGAIKHIRNVWGITGILSIIMTILPPTFYPYTFLPKDVLYFLAISPATPAAIILQGTFGLSPQFYTMIFVLLGETVVYLSLAKYFTRWREK</sequence>
<proteinExistence type="predicted"/>
<keyword evidence="3" id="KW-1185">Reference proteome</keyword>
<evidence type="ECO:0000313" key="3">
    <source>
        <dbReference type="Proteomes" id="UP001451606"/>
    </source>
</evidence>
<accession>A0AAX4NJA1</accession>
<dbReference type="EMBL" id="CP133772">
    <property type="protein sequence ID" value="WYY00967.1"/>
    <property type="molecule type" value="Genomic_DNA"/>
</dbReference>
<dbReference type="Proteomes" id="UP001451606">
    <property type="component" value="Chromosome"/>
</dbReference>
<dbReference type="PANTHER" id="PTHR43229">
    <property type="entry name" value="NODULATION PROTEIN J"/>
    <property type="match status" value="1"/>
</dbReference>
<dbReference type="GeneID" id="95968298"/>
<evidence type="ECO:0000313" key="2">
    <source>
        <dbReference type="EMBL" id="WYY00967.1"/>
    </source>
</evidence>
<evidence type="ECO:0000256" key="1">
    <source>
        <dbReference type="SAM" id="Phobius"/>
    </source>
</evidence>
<dbReference type="PANTHER" id="PTHR43229:SF3">
    <property type="entry name" value="ABC-TYPE MULTIDRUG TRANSPORT SYSTEM, PERMEASE COMPONENT"/>
    <property type="match status" value="1"/>
</dbReference>
<reference evidence="2 3" key="1">
    <citation type="submission" date="2023-09" db="EMBL/GenBank/DDBJ databases">
        <authorList>
            <person name="Golyshina O.V."/>
            <person name="Lunev E.A."/>
            <person name="Bargiela R."/>
            <person name="Gaines M.C."/>
            <person name="Daum B."/>
            <person name="Bale N.J."/>
            <person name="Koenen M."/>
            <person name="Sinninghe Damst J.S."/>
            <person name="Yakimov M."/>
            <person name="Golyshin P.N."/>
        </authorList>
    </citation>
    <scope>NUCLEOTIDE SEQUENCE [LARGE SCALE GENOMIC DNA]</scope>
    <source>
        <strain evidence="2 3">M1</strain>
    </source>
</reference>
<keyword evidence="1" id="KW-0472">Membrane</keyword>
<feature type="transmembrane region" description="Helical" evidence="1">
    <location>
        <begin position="47"/>
        <end position="68"/>
    </location>
</feature>
<protein>
    <submittedName>
        <fullName evidence="2">ABC transporter permease</fullName>
    </submittedName>
</protein>
<gene>
    <name evidence="2" type="ORF">OXIME_001560</name>
</gene>
<feature type="transmembrane region" description="Helical" evidence="1">
    <location>
        <begin position="187"/>
        <end position="207"/>
    </location>
</feature>
<dbReference type="AlphaFoldDB" id="A0AAX4NJA1"/>
<feature type="transmembrane region" description="Helical" evidence="1">
    <location>
        <begin position="129"/>
        <end position="153"/>
    </location>
</feature>
<dbReference type="RefSeq" id="WP_393971290.1">
    <property type="nucleotide sequence ID" value="NZ_CP133772.1"/>
</dbReference>
<keyword evidence="1" id="KW-1133">Transmembrane helix</keyword>
<organism evidence="2 3">
    <name type="scientific">Oxyplasma meridianum</name>
    <dbReference type="NCBI Taxonomy" id="3073602"/>
    <lineage>
        <taxon>Archaea</taxon>
        <taxon>Methanobacteriati</taxon>
        <taxon>Thermoplasmatota</taxon>
        <taxon>Thermoplasmata</taxon>
        <taxon>Thermoplasmatales</taxon>
        <taxon>Thermoplasmataceae</taxon>
        <taxon>Oxyplasma</taxon>
    </lineage>
</organism>
<dbReference type="InterPro" id="IPR051784">
    <property type="entry name" value="Nod_factor_ABC_transporter"/>
</dbReference>
<feature type="transmembrane region" description="Helical" evidence="1">
    <location>
        <begin position="213"/>
        <end position="234"/>
    </location>
</feature>
<feature type="transmembrane region" description="Helical" evidence="1">
    <location>
        <begin position="102"/>
        <end position="122"/>
    </location>
</feature>
<dbReference type="KEGG" id="omr:OXIME_001560"/>
<name>A0AAX4NJA1_9ARCH</name>